<dbReference type="Pfam" id="PF04536">
    <property type="entry name" value="TPM_phosphatase"/>
    <property type="match status" value="1"/>
</dbReference>
<evidence type="ECO:0000313" key="4">
    <source>
        <dbReference type="EMBL" id="MDV5087712.1"/>
    </source>
</evidence>
<gene>
    <name evidence="4" type="ORF">RVY80_02480</name>
</gene>
<feature type="chain" id="PRO_5045135902" evidence="2">
    <location>
        <begin position="28"/>
        <end position="325"/>
    </location>
</feature>
<dbReference type="Gene3D" id="3.10.310.50">
    <property type="match status" value="1"/>
</dbReference>
<name>A0ABU3Z720_9FIRM</name>
<feature type="compositionally biased region" description="Gly residues" evidence="1">
    <location>
        <begin position="316"/>
        <end position="325"/>
    </location>
</feature>
<dbReference type="EMBL" id="JAWJZB010000002">
    <property type="protein sequence ID" value="MDV5087712.1"/>
    <property type="molecule type" value="Genomic_DNA"/>
</dbReference>
<dbReference type="Proteomes" id="UP001272515">
    <property type="component" value="Unassembled WGS sequence"/>
</dbReference>
<protein>
    <submittedName>
        <fullName evidence="4">TPM domain-containing protein</fullName>
    </submittedName>
</protein>
<keyword evidence="2" id="KW-0732">Signal</keyword>
<feature type="signal peptide" evidence="2">
    <location>
        <begin position="1"/>
        <end position="27"/>
    </location>
</feature>
<evidence type="ECO:0000259" key="3">
    <source>
        <dbReference type="Pfam" id="PF04536"/>
    </source>
</evidence>
<feature type="region of interest" description="Disordered" evidence="1">
    <location>
        <begin position="301"/>
        <end position="325"/>
    </location>
</feature>
<accession>A0ABU3Z720</accession>
<keyword evidence="5" id="KW-1185">Reference proteome</keyword>
<proteinExistence type="predicted"/>
<sequence length="325" mass="35711">MNPNKYIAAVMSVLVVCLSLVFTSSLATSAYPYTNSQNNNTQQMQRTSQQENIVNRNQQHNSNSQQSTVNTSYQGIGSNTIDNMTSLLTLDGSGIVDNAGFLNTQQRSAVTSTLQKIGKEHGITMAVVTVSTINNQDPGKYANKLIDSYIKHGENGTIVFLQVRDQRQWYISTDKILKAKIDNQYGIEYISEYVVPLLKQGDYSGAYEMYATKTGELVFYYEKNGEPWTPQKDFSPESFGVAGLLAAFVGWLTRKGLISSMSNVTPNATADNYIDTNSFSVTKSNDQYMYQYVTVVPKPKNNNRGGGGITFNSSDGGHGGGGGRY</sequence>
<organism evidence="4 5">
    <name type="scientific">Veillonella absiana</name>
    <dbReference type="NCBI Taxonomy" id="3079305"/>
    <lineage>
        <taxon>Bacteria</taxon>
        <taxon>Bacillati</taxon>
        <taxon>Bacillota</taxon>
        <taxon>Negativicutes</taxon>
        <taxon>Veillonellales</taxon>
        <taxon>Veillonellaceae</taxon>
        <taxon>Veillonella</taxon>
    </lineage>
</organism>
<evidence type="ECO:0000313" key="5">
    <source>
        <dbReference type="Proteomes" id="UP001272515"/>
    </source>
</evidence>
<dbReference type="RefSeq" id="WP_317329537.1">
    <property type="nucleotide sequence ID" value="NZ_JAWJZA010000015.1"/>
</dbReference>
<evidence type="ECO:0000256" key="1">
    <source>
        <dbReference type="SAM" id="MobiDB-lite"/>
    </source>
</evidence>
<dbReference type="PANTHER" id="PTHR30373">
    <property type="entry name" value="UPF0603 PROTEIN YGCG"/>
    <property type="match status" value="1"/>
</dbReference>
<evidence type="ECO:0000256" key="2">
    <source>
        <dbReference type="SAM" id="SignalP"/>
    </source>
</evidence>
<feature type="domain" description="TPM" evidence="3">
    <location>
        <begin position="95"/>
        <end position="214"/>
    </location>
</feature>
<dbReference type="PANTHER" id="PTHR30373:SF2">
    <property type="entry name" value="UPF0603 PROTEIN YGCG"/>
    <property type="match status" value="1"/>
</dbReference>
<dbReference type="InterPro" id="IPR007621">
    <property type="entry name" value="TPM_dom"/>
</dbReference>
<reference evidence="4 5" key="1">
    <citation type="submission" date="2023-10" db="EMBL/GenBank/DDBJ databases">
        <title>Veillonella sp. nov., isolated from a pig farm feces dump.</title>
        <authorList>
            <person name="Chang Y.-H."/>
        </authorList>
    </citation>
    <scope>NUCLEOTIDE SEQUENCE [LARGE SCALE GENOMIC DNA]</scope>
    <source>
        <strain evidence="4 5">YH-vei2233</strain>
    </source>
</reference>
<comment type="caution">
    <text evidence="4">The sequence shown here is derived from an EMBL/GenBank/DDBJ whole genome shotgun (WGS) entry which is preliminary data.</text>
</comment>